<dbReference type="SMART" id="SM00278">
    <property type="entry name" value="HhH1"/>
    <property type="match status" value="2"/>
</dbReference>
<evidence type="ECO:0000313" key="2">
    <source>
        <dbReference type="EMBL" id="KGX83877.1"/>
    </source>
</evidence>
<organism evidence="2 3">
    <name type="scientific">Pontibacillus marinus BH030004 = DSM 16465</name>
    <dbReference type="NCBI Taxonomy" id="1385511"/>
    <lineage>
        <taxon>Bacteria</taxon>
        <taxon>Bacillati</taxon>
        <taxon>Bacillota</taxon>
        <taxon>Bacilli</taxon>
        <taxon>Bacillales</taxon>
        <taxon>Bacillaceae</taxon>
        <taxon>Pontibacillus</taxon>
    </lineage>
</organism>
<dbReference type="InterPro" id="IPR004509">
    <property type="entry name" value="Competence_ComEA_HhH"/>
</dbReference>
<proteinExistence type="predicted"/>
<dbReference type="GO" id="GO:0003677">
    <property type="term" value="F:DNA binding"/>
    <property type="evidence" value="ECO:0007669"/>
    <property type="project" value="InterPro"/>
</dbReference>
<protein>
    <recommendedName>
        <fullName evidence="1">Helix-hairpin-helix DNA-binding motif class 1 domain-containing protein</fullName>
    </recommendedName>
</protein>
<dbReference type="SUPFAM" id="SSF47781">
    <property type="entry name" value="RuvA domain 2-like"/>
    <property type="match status" value="1"/>
</dbReference>
<dbReference type="Gene3D" id="1.10.150.280">
    <property type="entry name" value="AF1531-like domain"/>
    <property type="match status" value="1"/>
</dbReference>
<gene>
    <name evidence="2" type="ORF">N783_20710</name>
</gene>
<reference evidence="2 3" key="1">
    <citation type="submission" date="2013-08" db="EMBL/GenBank/DDBJ databases">
        <authorList>
            <person name="Huang J."/>
            <person name="Wang G."/>
        </authorList>
    </citation>
    <scope>NUCLEOTIDE SEQUENCE [LARGE SCALE GENOMIC DNA]</scope>
    <source>
        <strain evidence="2 3">BH030004</strain>
    </source>
</reference>
<name>A0A0A5HJS2_9BACI</name>
<dbReference type="InterPro" id="IPR019554">
    <property type="entry name" value="Soluble_ligand-bd"/>
</dbReference>
<dbReference type="eggNOG" id="COG1555">
    <property type="taxonomic scope" value="Bacteria"/>
</dbReference>
<dbReference type="SUPFAM" id="SSF142984">
    <property type="entry name" value="Nqo1 middle domain-like"/>
    <property type="match status" value="1"/>
</dbReference>
<dbReference type="Gene3D" id="3.10.560.10">
    <property type="entry name" value="Outer membrane lipoprotein wza domain like"/>
    <property type="match status" value="1"/>
</dbReference>
<dbReference type="PANTHER" id="PTHR21180:SF32">
    <property type="entry name" value="ENDONUCLEASE_EXONUCLEASE_PHOSPHATASE FAMILY DOMAIN-CONTAINING PROTEIN 1"/>
    <property type="match status" value="1"/>
</dbReference>
<dbReference type="InterPro" id="IPR010994">
    <property type="entry name" value="RuvA_2-like"/>
</dbReference>
<dbReference type="GO" id="GO:0015628">
    <property type="term" value="P:protein secretion by the type II secretion system"/>
    <property type="evidence" value="ECO:0007669"/>
    <property type="project" value="TreeGrafter"/>
</dbReference>
<accession>A0A0A5HJS2</accession>
<dbReference type="Proteomes" id="UP000030403">
    <property type="component" value="Unassembled WGS sequence"/>
</dbReference>
<feature type="domain" description="Helix-hairpin-helix DNA-binding motif class 1" evidence="1">
    <location>
        <begin position="169"/>
        <end position="188"/>
    </location>
</feature>
<evidence type="ECO:0000313" key="3">
    <source>
        <dbReference type="Proteomes" id="UP000030403"/>
    </source>
</evidence>
<dbReference type="EMBL" id="AVPF01000077">
    <property type="protein sequence ID" value="KGX83877.1"/>
    <property type="molecule type" value="Genomic_DNA"/>
</dbReference>
<evidence type="ECO:0000259" key="1">
    <source>
        <dbReference type="SMART" id="SM00278"/>
    </source>
</evidence>
<feature type="domain" description="Helix-hairpin-helix DNA-binding motif class 1" evidence="1">
    <location>
        <begin position="139"/>
        <end position="158"/>
    </location>
</feature>
<dbReference type="AlphaFoldDB" id="A0A0A5HJS2"/>
<dbReference type="Pfam" id="PF10531">
    <property type="entry name" value="SLBB"/>
    <property type="match status" value="1"/>
</dbReference>
<dbReference type="PANTHER" id="PTHR21180">
    <property type="entry name" value="ENDONUCLEASE/EXONUCLEASE/PHOSPHATASE FAMILY DOMAIN-CONTAINING PROTEIN 1"/>
    <property type="match status" value="1"/>
</dbReference>
<dbReference type="STRING" id="1385511.GCA_000425225_04056"/>
<dbReference type="RefSeq" id="WP_027447536.1">
    <property type="nucleotide sequence ID" value="NZ_AULJ01000069.1"/>
</dbReference>
<dbReference type="Pfam" id="PF12836">
    <property type="entry name" value="HHH_3"/>
    <property type="match status" value="1"/>
</dbReference>
<dbReference type="GO" id="GO:0015627">
    <property type="term" value="C:type II protein secretion system complex"/>
    <property type="evidence" value="ECO:0007669"/>
    <property type="project" value="TreeGrafter"/>
</dbReference>
<dbReference type="InterPro" id="IPR003583">
    <property type="entry name" value="Hlx-hairpin-Hlx_DNA-bd_motif"/>
</dbReference>
<keyword evidence="3" id="KW-1185">Reference proteome</keyword>
<dbReference type="InterPro" id="IPR051675">
    <property type="entry name" value="Endo/Exo/Phosphatase_dom_1"/>
</dbReference>
<sequence length="192" mass="21388">MKRIPNYALTLLVLLSFIGLFFWQQDMPSDQKVLKMEQKNQSENHDANPKNKQITKSSIVVDVKGEVNQPGVYELEEGRRVQDAIKRAGGMTDKADPLSVNLAQKLMDEMVVYVSSETLVGKTAGSYAYKLSINRASLEDLMNLSGIGEAKAKKIIAYRNQYGPFKSVDDLLEISGIGSKTLEGFRDDVRVP</sequence>
<dbReference type="NCBIfam" id="TIGR00426">
    <property type="entry name" value="competence protein ComEA helix-hairpin-helix repeat region"/>
    <property type="match status" value="1"/>
</dbReference>
<comment type="caution">
    <text evidence="2">The sequence shown here is derived from an EMBL/GenBank/DDBJ whole genome shotgun (WGS) entry which is preliminary data.</text>
</comment>
<dbReference type="GO" id="GO:0006281">
    <property type="term" value="P:DNA repair"/>
    <property type="evidence" value="ECO:0007669"/>
    <property type="project" value="InterPro"/>
</dbReference>